<gene>
    <name evidence="1" type="ORF">DFP98_101146</name>
</gene>
<protein>
    <submittedName>
        <fullName evidence="1">Uncharacterized protein</fullName>
    </submittedName>
</protein>
<name>A0A3D9KU35_9BACL</name>
<dbReference type="AlphaFoldDB" id="A0A3D9KU35"/>
<proteinExistence type="predicted"/>
<sequence>MKDFIFQFSPQLAVKSGYHVFYNGFIYEPKRDVIAFEPVTPVLIVKHTTNDDEIYVKVSSSLPLIEYVRINRDDPDLNKLEYFSRMQKMKSEYNKNRVFNKGKKLKGA</sequence>
<reference evidence="1 2" key="1">
    <citation type="submission" date="2018-07" db="EMBL/GenBank/DDBJ databases">
        <title>Genomic Encyclopedia of Type Strains, Phase III (KMG-III): the genomes of soil and plant-associated and newly described type strains.</title>
        <authorList>
            <person name="Whitman W."/>
        </authorList>
    </citation>
    <scope>NUCLEOTIDE SEQUENCE [LARGE SCALE GENOMIC DNA]</scope>
    <source>
        <strain evidence="1 2">CECT 7287</strain>
    </source>
</reference>
<organism evidence="1 2">
    <name type="scientific">Cohnella phaseoli</name>
    <dbReference type="NCBI Taxonomy" id="456490"/>
    <lineage>
        <taxon>Bacteria</taxon>
        <taxon>Bacillati</taxon>
        <taxon>Bacillota</taxon>
        <taxon>Bacilli</taxon>
        <taxon>Bacillales</taxon>
        <taxon>Paenibacillaceae</taxon>
        <taxon>Cohnella</taxon>
    </lineage>
</organism>
<keyword evidence="2" id="KW-1185">Reference proteome</keyword>
<dbReference type="Proteomes" id="UP000256977">
    <property type="component" value="Unassembled WGS sequence"/>
</dbReference>
<evidence type="ECO:0000313" key="2">
    <source>
        <dbReference type="Proteomes" id="UP000256977"/>
    </source>
</evidence>
<dbReference type="EMBL" id="QRDZ01000001">
    <property type="protein sequence ID" value="RED89175.1"/>
    <property type="molecule type" value="Genomic_DNA"/>
</dbReference>
<evidence type="ECO:0000313" key="1">
    <source>
        <dbReference type="EMBL" id="RED89175.1"/>
    </source>
</evidence>
<dbReference type="RefSeq" id="WP_116058636.1">
    <property type="nucleotide sequence ID" value="NZ_QRDZ01000001.1"/>
</dbReference>
<comment type="caution">
    <text evidence="1">The sequence shown here is derived from an EMBL/GenBank/DDBJ whole genome shotgun (WGS) entry which is preliminary data.</text>
</comment>
<accession>A0A3D9KU35</accession>